<protein>
    <submittedName>
        <fullName evidence="2">Uncharacterized protein</fullName>
    </submittedName>
</protein>
<name>A0AAV4A5F3_9GAST</name>
<gene>
    <name evidence="2" type="ORF">PoB_002941900</name>
</gene>
<dbReference type="EMBL" id="BLXT01003660">
    <property type="protein sequence ID" value="GFO02914.1"/>
    <property type="molecule type" value="Genomic_DNA"/>
</dbReference>
<reference evidence="2 3" key="1">
    <citation type="journal article" date="2021" name="Elife">
        <title>Chloroplast acquisition without the gene transfer in kleptoplastic sea slugs, Plakobranchus ocellatus.</title>
        <authorList>
            <person name="Maeda T."/>
            <person name="Takahashi S."/>
            <person name="Yoshida T."/>
            <person name="Shimamura S."/>
            <person name="Takaki Y."/>
            <person name="Nagai Y."/>
            <person name="Toyoda A."/>
            <person name="Suzuki Y."/>
            <person name="Arimoto A."/>
            <person name="Ishii H."/>
            <person name="Satoh N."/>
            <person name="Nishiyama T."/>
            <person name="Hasebe M."/>
            <person name="Maruyama T."/>
            <person name="Minagawa J."/>
            <person name="Obokata J."/>
            <person name="Shigenobu S."/>
        </authorList>
    </citation>
    <scope>NUCLEOTIDE SEQUENCE [LARGE SCALE GENOMIC DNA]</scope>
</reference>
<sequence length="151" mass="17884">MIRTPRLTFSLETQWCRADSVRTTGGIKICGQKFPPIIDRLRVSSSALHSSSRVYSLLFKFIPLHSPPFSLPLAQCRASSQRCATKKKDKEEEEEEEKEKEEKEDKEDKEEEEEKEKEEKEDKEEEEEKEKEEKEDKEEEEEKGKEEKEEE</sequence>
<keyword evidence="3" id="KW-1185">Reference proteome</keyword>
<dbReference type="Proteomes" id="UP000735302">
    <property type="component" value="Unassembled WGS sequence"/>
</dbReference>
<dbReference type="AlphaFoldDB" id="A0AAV4A5F3"/>
<feature type="compositionally biased region" description="Acidic residues" evidence="1">
    <location>
        <begin position="91"/>
        <end position="141"/>
    </location>
</feature>
<comment type="caution">
    <text evidence="2">The sequence shown here is derived from an EMBL/GenBank/DDBJ whole genome shotgun (WGS) entry which is preliminary data.</text>
</comment>
<evidence type="ECO:0000256" key="1">
    <source>
        <dbReference type="SAM" id="MobiDB-lite"/>
    </source>
</evidence>
<accession>A0AAV4A5F3</accession>
<evidence type="ECO:0000313" key="2">
    <source>
        <dbReference type="EMBL" id="GFO02914.1"/>
    </source>
</evidence>
<organism evidence="2 3">
    <name type="scientific">Plakobranchus ocellatus</name>
    <dbReference type="NCBI Taxonomy" id="259542"/>
    <lineage>
        <taxon>Eukaryota</taxon>
        <taxon>Metazoa</taxon>
        <taxon>Spiralia</taxon>
        <taxon>Lophotrochozoa</taxon>
        <taxon>Mollusca</taxon>
        <taxon>Gastropoda</taxon>
        <taxon>Heterobranchia</taxon>
        <taxon>Euthyneura</taxon>
        <taxon>Panpulmonata</taxon>
        <taxon>Sacoglossa</taxon>
        <taxon>Placobranchoidea</taxon>
        <taxon>Plakobranchidae</taxon>
        <taxon>Plakobranchus</taxon>
    </lineage>
</organism>
<proteinExistence type="predicted"/>
<evidence type="ECO:0000313" key="3">
    <source>
        <dbReference type="Proteomes" id="UP000735302"/>
    </source>
</evidence>
<feature type="compositionally biased region" description="Basic and acidic residues" evidence="1">
    <location>
        <begin position="142"/>
        <end position="151"/>
    </location>
</feature>
<feature type="region of interest" description="Disordered" evidence="1">
    <location>
        <begin position="80"/>
        <end position="151"/>
    </location>
</feature>